<evidence type="ECO:0000313" key="3">
    <source>
        <dbReference type="Proteomes" id="UP000289152"/>
    </source>
</evidence>
<dbReference type="AlphaFoldDB" id="A0A4Q1BEU2"/>
<comment type="caution">
    <text evidence="2">The sequence shown here is derived from an EMBL/GenBank/DDBJ whole genome shotgun (WGS) entry which is preliminary data.</text>
</comment>
<dbReference type="EMBL" id="SDIL01000118">
    <property type="protein sequence ID" value="RXK35855.1"/>
    <property type="molecule type" value="Genomic_DNA"/>
</dbReference>
<reference evidence="2 3" key="1">
    <citation type="submission" date="2016-06" db="EMBL/GenBank/DDBJ databases">
        <title>Evolution of pathogenesis and genome organization in the Tremellales.</title>
        <authorList>
            <person name="Cuomo C."/>
            <person name="Litvintseva A."/>
            <person name="Heitman J."/>
            <person name="Chen Y."/>
            <person name="Sun S."/>
            <person name="Springer D."/>
            <person name="Dromer F."/>
            <person name="Young S."/>
            <person name="Zeng Q."/>
            <person name="Chapman S."/>
            <person name="Gujja S."/>
            <person name="Saif S."/>
            <person name="Birren B."/>
        </authorList>
    </citation>
    <scope>NUCLEOTIDE SEQUENCE [LARGE SCALE GENOMIC DNA]</scope>
    <source>
        <strain evidence="2 3">ATCC 28783</strain>
    </source>
</reference>
<protein>
    <submittedName>
        <fullName evidence="2">Uncharacterized protein</fullName>
    </submittedName>
</protein>
<evidence type="ECO:0000313" key="2">
    <source>
        <dbReference type="EMBL" id="RXK35855.1"/>
    </source>
</evidence>
<dbReference type="InParanoid" id="A0A4Q1BEU2"/>
<organism evidence="2 3">
    <name type="scientific">Tremella mesenterica</name>
    <name type="common">Jelly fungus</name>
    <dbReference type="NCBI Taxonomy" id="5217"/>
    <lineage>
        <taxon>Eukaryota</taxon>
        <taxon>Fungi</taxon>
        <taxon>Dikarya</taxon>
        <taxon>Basidiomycota</taxon>
        <taxon>Agaricomycotina</taxon>
        <taxon>Tremellomycetes</taxon>
        <taxon>Tremellales</taxon>
        <taxon>Tremellaceae</taxon>
        <taxon>Tremella</taxon>
    </lineage>
</organism>
<dbReference type="Proteomes" id="UP000289152">
    <property type="component" value="Unassembled WGS sequence"/>
</dbReference>
<gene>
    <name evidence="2" type="ORF">M231_06861</name>
</gene>
<keyword evidence="3" id="KW-1185">Reference proteome</keyword>
<evidence type="ECO:0000256" key="1">
    <source>
        <dbReference type="SAM" id="MobiDB-lite"/>
    </source>
</evidence>
<feature type="region of interest" description="Disordered" evidence="1">
    <location>
        <begin position="1"/>
        <end position="22"/>
    </location>
</feature>
<sequence length="205" mass="22632">MEGSQGTDGGHGEDDHEGMGSNIPYDLQKYSKSLLEAIHLLAVDHTKLSKVADLVSASLTAYRTNLDPKPTWMDRIPDVIQAAMRAEQVGTCLDALSSKEWTNILSATKEIARQYCLANSEVGGDSTLMKASRRSGKGSRKKQSRVERFWFIQYEGLDEEAAGKDVFSLLAGREQKVGSISVRLLDGQGDQMGKEDIEFDPDYQQ</sequence>
<accession>A0A4Q1BEU2</accession>
<proteinExistence type="predicted"/>
<name>A0A4Q1BEU2_TREME</name>